<organism evidence="8 9">
    <name type="scientific">Rhizopus oryzae</name>
    <name type="common">Mucormycosis agent</name>
    <name type="synonym">Rhizopus arrhizus var. delemar</name>
    <dbReference type="NCBI Taxonomy" id="64495"/>
    <lineage>
        <taxon>Eukaryota</taxon>
        <taxon>Fungi</taxon>
        <taxon>Fungi incertae sedis</taxon>
        <taxon>Mucoromycota</taxon>
        <taxon>Mucoromycotina</taxon>
        <taxon>Mucoromycetes</taxon>
        <taxon>Mucorales</taxon>
        <taxon>Mucorineae</taxon>
        <taxon>Rhizopodaceae</taxon>
        <taxon>Rhizopus</taxon>
    </lineage>
</organism>
<dbReference type="PANTHER" id="PTHR24324">
    <property type="entry name" value="HOMEOBOX PROTEIN HHEX"/>
    <property type="match status" value="1"/>
</dbReference>
<dbReference type="OrthoDB" id="6159439at2759"/>
<dbReference type="PANTHER" id="PTHR24324:SF5">
    <property type="entry name" value="HEMATOPOIETICALLY-EXPRESSED HOMEOBOX PROTEIN HHEX"/>
    <property type="match status" value="1"/>
</dbReference>
<dbReference type="InterPro" id="IPR017970">
    <property type="entry name" value="Homeobox_CS"/>
</dbReference>
<feature type="domain" description="Homeobox" evidence="7">
    <location>
        <begin position="64"/>
        <end position="124"/>
    </location>
</feature>
<dbReference type="AlphaFoldDB" id="A0A9P7C6D5"/>
<keyword evidence="3 5" id="KW-0371">Homeobox</keyword>
<dbReference type="PROSITE" id="PS00027">
    <property type="entry name" value="HOMEOBOX_1"/>
    <property type="match status" value="1"/>
</dbReference>
<dbReference type="InterPro" id="IPR009057">
    <property type="entry name" value="Homeodomain-like_sf"/>
</dbReference>
<comment type="caution">
    <text evidence="8">The sequence shown here is derived from an EMBL/GenBank/DDBJ whole genome shotgun (WGS) entry which is preliminary data.</text>
</comment>
<dbReference type="InterPro" id="IPR057939">
    <property type="entry name" value="TRF2_HOY1_PH"/>
</dbReference>
<evidence type="ECO:0000256" key="4">
    <source>
        <dbReference type="ARBA" id="ARBA00023242"/>
    </source>
</evidence>
<keyword evidence="4 5" id="KW-0539">Nucleus</keyword>
<dbReference type="Proteomes" id="UP000717996">
    <property type="component" value="Unassembled WGS sequence"/>
</dbReference>
<feature type="DNA-binding region" description="Homeobox" evidence="5">
    <location>
        <begin position="66"/>
        <end position="125"/>
    </location>
</feature>
<evidence type="ECO:0000259" key="7">
    <source>
        <dbReference type="PROSITE" id="PS50071"/>
    </source>
</evidence>
<dbReference type="EMBL" id="JAANIT010001987">
    <property type="protein sequence ID" value="KAG1537946.1"/>
    <property type="molecule type" value="Genomic_DNA"/>
</dbReference>
<evidence type="ECO:0000313" key="8">
    <source>
        <dbReference type="EMBL" id="KAG1537946.1"/>
    </source>
</evidence>
<evidence type="ECO:0000256" key="1">
    <source>
        <dbReference type="ARBA" id="ARBA00004123"/>
    </source>
</evidence>
<dbReference type="InterPro" id="IPR001356">
    <property type="entry name" value="HD"/>
</dbReference>
<dbReference type="Pfam" id="PF24818">
    <property type="entry name" value="PH_TRF2_HOY1"/>
    <property type="match status" value="1"/>
</dbReference>
<evidence type="ECO:0000313" key="9">
    <source>
        <dbReference type="Proteomes" id="UP000717996"/>
    </source>
</evidence>
<dbReference type="Pfam" id="PF00046">
    <property type="entry name" value="Homeodomain"/>
    <property type="match status" value="1"/>
</dbReference>
<name>A0A9P7C6D5_RHIOR</name>
<evidence type="ECO:0000256" key="3">
    <source>
        <dbReference type="ARBA" id="ARBA00023155"/>
    </source>
</evidence>
<comment type="subcellular location">
    <subcellularLocation>
        <location evidence="1 5 6">Nucleus</location>
    </subcellularLocation>
</comment>
<dbReference type="GO" id="GO:0000978">
    <property type="term" value="F:RNA polymerase II cis-regulatory region sequence-specific DNA binding"/>
    <property type="evidence" value="ECO:0007669"/>
    <property type="project" value="TreeGrafter"/>
</dbReference>
<proteinExistence type="predicted"/>
<evidence type="ECO:0000256" key="5">
    <source>
        <dbReference type="PROSITE-ProRule" id="PRU00108"/>
    </source>
</evidence>
<keyword evidence="2 5" id="KW-0238">DNA-binding</keyword>
<sequence>MSNNHITTTIVNNDNAENVNYLNIFSQPQYNTVNNKPPSILPTNIFMPPPPPFIIPPLTFDEDLSRTRKRTRATPEQLAILEKSFNVNPSPNSRVREQLSLQLGMTERSIQIWFQNRRAKVKNQTKRSMQMQDRNFHMQQQYAASAATAACQASGAHQQQGSLDPNLYNYYYQYYLNHIQQQQQLGKTSTTVNIPADVRFNDSIYTTENGAEAAVEIIIPSSVPVSHSFPVPANHWVHNTYSSIPDLTLSASASSSPDVFKGDYKKHSTSERIRAHSVGPYPYYHRNKWIQQERHSSMGPPSSSPSYVVSSGAINDRFYNPVILEEPINSCLITDLSNKRFNLAAQTLQIGTWKRVCELNCKLDVSTRTLIWCIGDGNQQHKFRMDISLDLVQFIRMKDNTLEIFISTPELIQFYMSNVSPKTEWIQCHDFTQDKQGSSENLHVLTGCYLQSEFMEVVTQIPELQSLLVKSDEDRVMNNLLLLQSLHIPNQ</sequence>
<evidence type="ECO:0000256" key="2">
    <source>
        <dbReference type="ARBA" id="ARBA00023125"/>
    </source>
</evidence>
<reference evidence="8" key="1">
    <citation type="journal article" date="2020" name="Microb. Genom.">
        <title>Genetic diversity of clinical and environmental Mucorales isolates obtained from an investigation of mucormycosis cases among solid organ transplant recipients.</title>
        <authorList>
            <person name="Nguyen M.H."/>
            <person name="Kaul D."/>
            <person name="Muto C."/>
            <person name="Cheng S.J."/>
            <person name="Richter R.A."/>
            <person name="Bruno V.M."/>
            <person name="Liu G."/>
            <person name="Beyhan S."/>
            <person name="Sundermann A.J."/>
            <person name="Mounaud S."/>
            <person name="Pasculle A.W."/>
            <person name="Nierman W.C."/>
            <person name="Driscoll E."/>
            <person name="Cumbie R."/>
            <person name="Clancy C.J."/>
            <person name="Dupont C.L."/>
        </authorList>
    </citation>
    <scope>NUCLEOTIDE SEQUENCE</scope>
    <source>
        <strain evidence="8">GL16</strain>
    </source>
</reference>
<dbReference type="GO" id="GO:0030154">
    <property type="term" value="P:cell differentiation"/>
    <property type="evidence" value="ECO:0007669"/>
    <property type="project" value="TreeGrafter"/>
</dbReference>
<dbReference type="GO" id="GO:0005634">
    <property type="term" value="C:nucleus"/>
    <property type="evidence" value="ECO:0007669"/>
    <property type="project" value="UniProtKB-SubCell"/>
</dbReference>
<dbReference type="InterPro" id="IPR051000">
    <property type="entry name" value="Homeobox_DNA-bind_prot"/>
</dbReference>
<protein>
    <recommendedName>
        <fullName evidence="7">Homeobox domain-containing protein</fullName>
    </recommendedName>
</protein>
<dbReference type="SMART" id="SM00389">
    <property type="entry name" value="HOX"/>
    <property type="match status" value="1"/>
</dbReference>
<dbReference type="PROSITE" id="PS50071">
    <property type="entry name" value="HOMEOBOX_2"/>
    <property type="match status" value="1"/>
</dbReference>
<dbReference type="SUPFAM" id="SSF46689">
    <property type="entry name" value="Homeodomain-like"/>
    <property type="match status" value="1"/>
</dbReference>
<dbReference type="Gene3D" id="1.10.10.60">
    <property type="entry name" value="Homeodomain-like"/>
    <property type="match status" value="1"/>
</dbReference>
<gene>
    <name evidence="8" type="ORF">G6F51_010064</name>
</gene>
<dbReference type="CDD" id="cd00086">
    <property type="entry name" value="homeodomain"/>
    <property type="match status" value="1"/>
</dbReference>
<accession>A0A9P7C6D5</accession>
<evidence type="ECO:0000256" key="6">
    <source>
        <dbReference type="RuleBase" id="RU000682"/>
    </source>
</evidence>
<dbReference type="GO" id="GO:0000981">
    <property type="term" value="F:DNA-binding transcription factor activity, RNA polymerase II-specific"/>
    <property type="evidence" value="ECO:0007669"/>
    <property type="project" value="InterPro"/>
</dbReference>